<comment type="caution">
    <text evidence="4">The sequence shown here is derived from an EMBL/GenBank/DDBJ whole genome shotgun (WGS) entry which is preliminary data.</text>
</comment>
<evidence type="ECO:0000256" key="2">
    <source>
        <dbReference type="SAM" id="SignalP"/>
    </source>
</evidence>
<name>A0ABV6YZ07_UNCC1</name>
<dbReference type="EMBL" id="JBHPBY010000188">
    <property type="protein sequence ID" value="MFC1851436.1"/>
    <property type="molecule type" value="Genomic_DNA"/>
</dbReference>
<dbReference type="InterPro" id="IPR000189">
    <property type="entry name" value="Transglyc_AS"/>
</dbReference>
<dbReference type="Gene3D" id="1.10.530.10">
    <property type="match status" value="1"/>
</dbReference>
<feature type="domain" description="Transglycosylase SLT" evidence="3">
    <location>
        <begin position="594"/>
        <end position="704"/>
    </location>
</feature>
<dbReference type="InterPro" id="IPR011990">
    <property type="entry name" value="TPR-like_helical_dom_sf"/>
</dbReference>
<comment type="similarity">
    <text evidence="1">Belongs to the transglycosylase Slt family.</text>
</comment>
<keyword evidence="2" id="KW-0732">Signal</keyword>
<evidence type="ECO:0000313" key="5">
    <source>
        <dbReference type="Proteomes" id="UP001594351"/>
    </source>
</evidence>
<dbReference type="Proteomes" id="UP001594351">
    <property type="component" value="Unassembled WGS sequence"/>
</dbReference>
<sequence>MPSFLKIKAGALSVIYLVTMSVVCPIACAGETITQERSLQTPVLFQKALDQIEKQNIKDAIPVLRSYLQTAPASDQIWLFRTKFLLAYALFKTGKKDESLPFWEVLATSSYVLNDFCWLKKGEILDNNGDQGKAALWFEQFAGRFPTSDLTSQARIRASQLYSDLNNFQKILDLLENSGGDSDSPKRILLLATAKFNLSREKEAGLLLRKIMTDHPLSPEADKADALLLKLISQTGYTALALTVPERETRLKTFVRNKHYKDAVSEAKILLKLVTTPDRSDNISFLLAKSLYHRYKLTEAGRIFSRLSSTRDPELKPLVFMYLGLIGYRRGNLKTALSHLDSLLVKDFVHHKASYELGAYLVSGLLDEADYKKALHVFEKIPLSCVPGAEEAHFYWLQGWLSFLNARYRAALQSFQHLQENYPRSSYHPQAIFWSAKTFYLLGELDQACHQFQILQQEIPVTYYAARSHAYRQQVCPGIPAKQKRTKVWQQIDITRKFTTSEPAQTNQRAEEFELLKLYSLVIEELQAQSETQGSQLARSWKIATLLEKQQNFWQSIPRFRSIYQQMLAMEPDFYSPSLLKRIYPLKYDKSILIEAKRSGNDPYLLLAIIHQESCFSPAACSRAGAIGLMQIMPKVGKWLAKRYKIRNFRTSWLRNPDLNIRLGAYQVKWLKNLFDDDLLLIIAAYNAGRTTLLRWQKKYQVQDPDVLVELMPYAETKNFVKRVVRNYLQYQLLYEKFGR</sequence>
<gene>
    <name evidence="4" type="ORF">ACFL27_14660</name>
</gene>
<dbReference type="Pfam" id="PF01464">
    <property type="entry name" value="SLT"/>
    <property type="match status" value="1"/>
</dbReference>
<feature type="chain" id="PRO_5045179903" evidence="2">
    <location>
        <begin position="30"/>
        <end position="740"/>
    </location>
</feature>
<evidence type="ECO:0000259" key="3">
    <source>
        <dbReference type="Pfam" id="PF01464"/>
    </source>
</evidence>
<evidence type="ECO:0000256" key="1">
    <source>
        <dbReference type="ARBA" id="ARBA00007734"/>
    </source>
</evidence>
<dbReference type="SUPFAM" id="SSF48452">
    <property type="entry name" value="TPR-like"/>
    <property type="match status" value="2"/>
</dbReference>
<dbReference type="PANTHER" id="PTHR37423:SF2">
    <property type="entry name" value="MEMBRANE-BOUND LYTIC MUREIN TRANSGLYCOSYLASE C"/>
    <property type="match status" value="1"/>
</dbReference>
<dbReference type="SUPFAM" id="SSF53955">
    <property type="entry name" value="Lysozyme-like"/>
    <property type="match status" value="1"/>
</dbReference>
<protein>
    <submittedName>
        <fullName evidence="4">Transglycosylase SLT domain-containing protein</fullName>
    </submittedName>
</protein>
<keyword evidence="5" id="KW-1185">Reference proteome</keyword>
<dbReference type="CDD" id="cd13401">
    <property type="entry name" value="Slt70-like"/>
    <property type="match status" value="1"/>
</dbReference>
<reference evidence="4 5" key="1">
    <citation type="submission" date="2024-09" db="EMBL/GenBank/DDBJ databases">
        <title>Laminarin stimulates single cell rates of sulfate reduction while oxygen inhibits transcriptomic activity in coastal marine sediment.</title>
        <authorList>
            <person name="Lindsay M."/>
            <person name="Orcutt B."/>
            <person name="Emerson D."/>
            <person name="Stepanauskas R."/>
            <person name="D'Angelo T."/>
        </authorList>
    </citation>
    <scope>NUCLEOTIDE SEQUENCE [LARGE SCALE GENOMIC DNA]</scope>
    <source>
        <strain evidence="4">SAG AM-311-K15</strain>
    </source>
</reference>
<feature type="signal peptide" evidence="2">
    <location>
        <begin position="1"/>
        <end position="29"/>
    </location>
</feature>
<dbReference type="InterPro" id="IPR023346">
    <property type="entry name" value="Lysozyme-like_dom_sf"/>
</dbReference>
<proteinExistence type="inferred from homology"/>
<dbReference type="PROSITE" id="PS00922">
    <property type="entry name" value="TRANSGLYCOSYLASE"/>
    <property type="match status" value="1"/>
</dbReference>
<organism evidence="4 5">
    <name type="scientific">candidate division CSSED10-310 bacterium</name>
    <dbReference type="NCBI Taxonomy" id="2855610"/>
    <lineage>
        <taxon>Bacteria</taxon>
        <taxon>Bacteria division CSSED10-310</taxon>
    </lineage>
</organism>
<dbReference type="InterPro" id="IPR008258">
    <property type="entry name" value="Transglycosylase_SLT_dom_1"/>
</dbReference>
<accession>A0ABV6YZ07</accession>
<dbReference type="PANTHER" id="PTHR37423">
    <property type="entry name" value="SOLUBLE LYTIC MUREIN TRANSGLYCOSYLASE-RELATED"/>
    <property type="match status" value="1"/>
</dbReference>
<dbReference type="Gene3D" id="1.25.40.10">
    <property type="entry name" value="Tetratricopeptide repeat domain"/>
    <property type="match status" value="3"/>
</dbReference>
<evidence type="ECO:0000313" key="4">
    <source>
        <dbReference type="EMBL" id="MFC1851436.1"/>
    </source>
</evidence>